<evidence type="ECO:0000256" key="1">
    <source>
        <dbReference type="ARBA" id="ARBA00022729"/>
    </source>
</evidence>
<dbReference type="InterPro" id="IPR017996">
    <property type="entry name" value="MRJP/yellow-related"/>
</dbReference>
<name>A0A8J5V0X5_9HYME</name>
<comment type="caution">
    <text evidence="3">The sequence shown here is derived from an EMBL/GenBank/DDBJ whole genome shotgun (WGS) entry which is preliminary data.</text>
</comment>
<feature type="chain" id="PRO_5035241128" description="Bee-milk protein" evidence="2">
    <location>
        <begin position="17"/>
        <end position="578"/>
    </location>
</feature>
<evidence type="ECO:0000313" key="4">
    <source>
        <dbReference type="Proteomes" id="UP000729913"/>
    </source>
</evidence>
<dbReference type="EMBL" id="JAAOIC020000019">
    <property type="protein sequence ID" value="KAG8040906.1"/>
    <property type="molecule type" value="Genomic_DNA"/>
</dbReference>
<protein>
    <recommendedName>
        <fullName evidence="5">Bee-milk protein</fullName>
    </recommendedName>
</protein>
<keyword evidence="4" id="KW-1185">Reference proteome</keyword>
<evidence type="ECO:0000313" key="3">
    <source>
        <dbReference type="EMBL" id="KAG8040906.1"/>
    </source>
</evidence>
<proteinExistence type="predicted"/>
<dbReference type="AlphaFoldDB" id="A0A8J5V0X5"/>
<reference evidence="3" key="2">
    <citation type="submission" date="2021-04" db="EMBL/GenBank/DDBJ databases">
        <title>Genome-wide patterns of bracovirus chromosomal integration into multiple host tissues during parasitism.</title>
        <authorList>
            <person name="Chebbi M.A.C."/>
        </authorList>
    </citation>
    <scope>NUCLEOTIDE SEQUENCE</scope>
    <source>
        <tissue evidence="3">Whole body</tissue>
    </source>
</reference>
<evidence type="ECO:0000256" key="2">
    <source>
        <dbReference type="SAM" id="SignalP"/>
    </source>
</evidence>
<feature type="signal peptide" evidence="2">
    <location>
        <begin position="1"/>
        <end position="16"/>
    </location>
</feature>
<dbReference type="PANTHER" id="PTHR10009">
    <property type="entry name" value="PROTEIN YELLOW-RELATED"/>
    <property type="match status" value="1"/>
</dbReference>
<organism evidence="3 4">
    <name type="scientific">Cotesia typhae</name>
    <dbReference type="NCBI Taxonomy" id="2053667"/>
    <lineage>
        <taxon>Eukaryota</taxon>
        <taxon>Metazoa</taxon>
        <taxon>Ecdysozoa</taxon>
        <taxon>Arthropoda</taxon>
        <taxon>Hexapoda</taxon>
        <taxon>Insecta</taxon>
        <taxon>Pterygota</taxon>
        <taxon>Neoptera</taxon>
        <taxon>Endopterygota</taxon>
        <taxon>Hymenoptera</taxon>
        <taxon>Apocrita</taxon>
        <taxon>Ichneumonoidea</taxon>
        <taxon>Braconidae</taxon>
        <taxon>Microgastrinae</taxon>
        <taxon>Cotesia</taxon>
    </lineage>
</organism>
<dbReference type="GO" id="GO:0005576">
    <property type="term" value="C:extracellular region"/>
    <property type="evidence" value="ECO:0007669"/>
    <property type="project" value="TreeGrafter"/>
</dbReference>
<gene>
    <name evidence="3" type="ORF">G9C98_001894</name>
</gene>
<dbReference type="PANTHER" id="PTHR10009:SF8">
    <property type="entry name" value="IP19120P"/>
    <property type="match status" value="1"/>
</dbReference>
<reference evidence="3" key="1">
    <citation type="submission" date="2020-03" db="EMBL/GenBank/DDBJ databases">
        <authorList>
            <person name="Chebbi M.A."/>
            <person name="Drezen J.M."/>
        </authorList>
    </citation>
    <scope>NUCLEOTIDE SEQUENCE</scope>
    <source>
        <tissue evidence="3">Whole body</tissue>
    </source>
</reference>
<dbReference type="OrthoDB" id="6583604at2759"/>
<accession>A0A8J5V0X5</accession>
<evidence type="ECO:0008006" key="5">
    <source>
        <dbReference type="Google" id="ProtNLM"/>
    </source>
</evidence>
<dbReference type="Pfam" id="PF03022">
    <property type="entry name" value="MRJP"/>
    <property type="match status" value="2"/>
</dbReference>
<sequence>MLKTLVVVLTIGYSLGAPIALQDETLGFTAKFEWPCESSMNIYKSFNKFINKNIIATRAVIYKDSAILAFPRFKPGVPVTLGKLSLSNNGEPPKIGAYPCWSMQEEGNCASLQNVVDIFVDQQGILWVLDTGVVNTLEKPVRKCPPKVVAFNLNTDKLIKVIDLSKLTTEASRLQYLLADYAENGHIYVYITDAESGAILVHDVTTGQSHKVSLPPQVMEKIPKRDVMTPVLIHRADGSTCIIFTYLSDVNLYAVSTKSLQNVQSSVKFHVVGQKKAKIVVLGSDNGTAMFFRYEGQPDVYRWDSNYMFTDENIIKVYSGDDAMFATHIAPDYNSERIRVLESNFPDFIQGKVGYVTGNALIIYNGTSLWRVESPIFQPQEAAASVTIANETFYLDDGVLGMALSPKSSRNPRQLILRPLASFDIISVETSSLQKSYANKPIRYTVVSRALPSQAAAMAFSSGGTLFFGLPHDLAMACWNINKPLTRDNIVVIDRDHNDYQFVSGVKVIPSRFTKRYEELWIATNRYQKIALETQNFNEINFRIMKSPVDNLIKGTNCNNGFNFKFLSDYNLPFSNYF</sequence>
<dbReference type="Proteomes" id="UP000729913">
    <property type="component" value="Unassembled WGS sequence"/>
</dbReference>
<keyword evidence="1 2" id="KW-0732">Signal</keyword>